<evidence type="ECO:0000313" key="1">
    <source>
        <dbReference type="EMBL" id="KAJ2891161.1"/>
    </source>
</evidence>
<organism evidence="1 2">
    <name type="scientific">Coemansia aciculifera</name>
    <dbReference type="NCBI Taxonomy" id="417176"/>
    <lineage>
        <taxon>Eukaryota</taxon>
        <taxon>Fungi</taxon>
        <taxon>Fungi incertae sedis</taxon>
        <taxon>Zoopagomycota</taxon>
        <taxon>Kickxellomycotina</taxon>
        <taxon>Kickxellomycetes</taxon>
        <taxon>Kickxellales</taxon>
        <taxon>Kickxellaceae</taxon>
        <taxon>Coemansia</taxon>
    </lineage>
</organism>
<evidence type="ECO:0000313" key="2">
    <source>
        <dbReference type="Proteomes" id="UP001139981"/>
    </source>
</evidence>
<name>A0ACC1LZJ4_9FUNG</name>
<dbReference type="EMBL" id="JANBVB010001074">
    <property type="protein sequence ID" value="KAJ2891161.1"/>
    <property type="molecule type" value="Genomic_DNA"/>
</dbReference>
<protein>
    <submittedName>
        <fullName evidence="1">Uncharacterized protein</fullName>
    </submittedName>
</protein>
<dbReference type="Proteomes" id="UP001139981">
    <property type="component" value="Unassembled WGS sequence"/>
</dbReference>
<proteinExistence type="predicted"/>
<comment type="caution">
    <text evidence="1">The sequence shown here is derived from an EMBL/GenBank/DDBJ whole genome shotgun (WGS) entry which is preliminary data.</text>
</comment>
<accession>A0ACC1LZJ4</accession>
<gene>
    <name evidence="1" type="ORF">IWW38_003740</name>
</gene>
<reference evidence="1" key="1">
    <citation type="submission" date="2022-07" db="EMBL/GenBank/DDBJ databases">
        <title>Phylogenomic reconstructions and comparative analyses of Kickxellomycotina fungi.</title>
        <authorList>
            <person name="Reynolds N.K."/>
            <person name="Stajich J.E."/>
            <person name="Barry K."/>
            <person name="Grigoriev I.V."/>
            <person name="Crous P."/>
            <person name="Smith M.E."/>
        </authorList>
    </citation>
    <scope>NUCLEOTIDE SEQUENCE</scope>
    <source>
        <strain evidence="1">CBS 190363</strain>
    </source>
</reference>
<keyword evidence="2" id="KW-1185">Reference proteome</keyword>
<sequence length="397" mass="43659">MFSSDNEGSRSVSDVEDLIEQRAVRSSSPELGGDNKVAVIGIVGASSSKQSAQPAADISSRLGVRVPIYGQDDDDDDAYGGNFGRAGYSQMPSLRYQGGYGNDGQQSFDSYYSTRDHPRSVMRDSLGVEVTAERLSALIKPFICVNLSMVSSVYRLICGCLAPASGVRLYDFNRGLTGLDGFGFWAARPQPSTAIVNFVMRNGPELTAMRQRMLSRLMPPGGPKSPVVLGPLLCYYLMTMACMKVGQMTGPLLSEVFLKVTDMDMRSLRVVTENGIRRMTANELGDMVRNWARDLCQYMASGSRMQESLDVATRCYTTYSARCRSTGAVYPNLDVDGSIARDMLERNEDHSRMFLGIRATELTNVYKYLVCTMEGEVGVDVIQYLRQVSESLQNLSG</sequence>